<comment type="caution">
    <text evidence="2">The sequence shown here is derived from an EMBL/GenBank/DDBJ whole genome shotgun (WGS) entry which is preliminary data.</text>
</comment>
<name>A0ABW1I837_9PSEU</name>
<dbReference type="SUPFAM" id="SSF54427">
    <property type="entry name" value="NTF2-like"/>
    <property type="match status" value="1"/>
</dbReference>
<accession>A0ABW1I837</accession>
<dbReference type="Pfam" id="PF12680">
    <property type="entry name" value="SnoaL_2"/>
    <property type="match status" value="1"/>
</dbReference>
<proteinExistence type="predicted"/>
<reference evidence="3" key="1">
    <citation type="journal article" date="2019" name="Int. J. Syst. Evol. Microbiol.">
        <title>The Global Catalogue of Microorganisms (GCM) 10K type strain sequencing project: providing services to taxonomists for standard genome sequencing and annotation.</title>
        <authorList>
            <consortium name="The Broad Institute Genomics Platform"/>
            <consortium name="The Broad Institute Genome Sequencing Center for Infectious Disease"/>
            <person name="Wu L."/>
            <person name="Ma J."/>
        </authorList>
    </citation>
    <scope>NUCLEOTIDE SEQUENCE [LARGE SCALE GENOMIC DNA]</scope>
    <source>
        <strain evidence="3">CGMCC 4.7397</strain>
    </source>
</reference>
<dbReference type="EMBL" id="JBHSQK010000039">
    <property type="protein sequence ID" value="MFC5949816.1"/>
    <property type="molecule type" value="Genomic_DNA"/>
</dbReference>
<evidence type="ECO:0000313" key="2">
    <source>
        <dbReference type="EMBL" id="MFC5949816.1"/>
    </source>
</evidence>
<dbReference type="Gene3D" id="3.10.450.50">
    <property type="match status" value="1"/>
</dbReference>
<organism evidence="2 3">
    <name type="scientific">Pseudonocardia lutea</name>
    <dbReference type="NCBI Taxonomy" id="2172015"/>
    <lineage>
        <taxon>Bacteria</taxon>
        <taxon>Bacillati</taxon>
        <taxon>Actinomycetota</taxon>
        <taxon>Actinomycetes</taxon>
        <taxon>Pseudonocardiales</taxon>
        <taxon>Pseudonocardiaceae</taxon>
        <taxon>Pseudonocardia</taxon>
    </lineage>
</organism>
<feature type="domain" description="SnoaL-like" evidence="1">
    <location>
        <begin position="14"/>
        <end position="110"/>
    </location>
</feature>
<gene>
    <name evidence="2" type="ORF">ACFQH9_16205</name>
</gene>
<dbReference type="InterPro" id="IPR037401">
    <property type="entry name" value="SnoaL-like"/>
</dbReference>
<dbReference type="RefSeq" id="WP_379566959.1">
    <property type="nucleotide sequence ID" value="NZ_JBHSQK010000039.1"/>
</dbReference>
<keyword evidence="3" id="KW-1185">Reference proteome</keyword>
<evidence type="ECO:0000259" key="1">
    <source>
        <dbReference type="Pfam" id="PF12680"/>
    </source>
</evidence>
<dbReference type="InterPro" id="IPR032710">
    <property type="entry name" value="NTF2-like_dom_sf"/>
</dbReference>
<protein>
    <submittedName>
        <fullName evidence="2">Nuclear transport factor 2 family protein</fullName>
    </submittedName>
</protein>
<dbReference type="Proteomes" id="UP001596119">
    <property type="component" value="Unassembled WGS sequence"/>
</dbReference>
<sequence>MATIAELMKANLEEVFNERDPERRRAVIARTYAPGVEFSDPEETLTGHEALDAKAQKLLDEAPDFAFTPDGPVRVAADLGHLAWNFGPAGGAPVVRGMDIALVEDGLIARLYTLLLTD</sequence>
<evidence type="ECO:0000313" key="3">
    <source>
        <dbReference type="Proteomes" id="UP001596119"/>
    </source>
</evidence>